<proteinExistence type="predicted"/>
<evidence type="ECO:0000313" key="2">
    <source>
        <dbReference type="EMBL" id="ETO29812.1"/>
    </source>
</evidence>
<dbReference type="Proteomes" id="UP000023152">
    <property type="component" value="Unassembled WGS sequence"/>
</dbReference>
<sequence length="150" mass="17969">MREDDIMFPHPKHLSTYPQTNENKEESEEVNLECNLFIPSHTSPSHIRQESQEQVFSFFFCGSHNLYELRGTKYKISDQTTDITSSKVLLQNDYLESKYKLQEERKKLEQQIHVYITVFFNTFENIKTNFFYKVHNTINCQKKVKYEIAI</sequence>
<reference evidence="2 3" key="1">
    <citation type="journal article" date="2013" name="Curr. Biol.">
        <title>The Genome of the Foraminiferan Reticulomyxa filosa.</title>
        <authorList>
            <person name="Glockner G."/>
            <person name="Hulsmann N."/>
            <person name="Schleicher M."/>
            <person name="Noegel A.A."/>
            <person name="Eichinger L."/>
            <person name="Gallinger C."/>
            <person name="Pawlowski J."/>
            <person name="Sierra R."/>
            <person name="Euteneuer U."/>
            <person name="Pillet L."/>
            <person name="Moustafa A."/>
            <person name="Platzer M."/>
            <person name="Groth M."/>
            <person name="Szafranski K."/>
            <person name="Schliwa M."/>
        </authorList>
    </citation>
    <scope>NUCLEOTIDE SEQUENCE [LARGE SCALE GENOMIC DNA]</scope>
</reference>
<name>X6NWZ1_RETFI</name>
<comment type="caution">
    <text evidence="2">The sequence shown here is derived from an EMBL/GenBank/DDBJ whole genome shotgun (WGS) entry which is preliminary data.</text>
</comment>
<feature type="region of interest" description="Disordered" evidence="1">
    <location>
        <begin position="1"/>
        <end position="25"/>
    </location>
</feature>
<gene>
    <name evidence="2" type="ORF">RFI_07307</name>
</gene>
<keyword evidence="3" id="KW-1185">Reference proteome</keyword>
<evidence type="ECO:0000313" key="3">
    <source>
        <dbReference type="Proteomes" id="UP000023152"/>
    </source>
</evidence>
<dbReference type="AlphaFoldDB" id="X6NWZ1"/>
<accession>X6NWZ1</accession>
<dbReference type="EMBL" id="ASPP01005834">
    <property type="protein sequence ID" value="ETO29812.1"/>
    <property type="molecule type" value="Genomic_DNA"/>
</dbReference>
<protein>
    <submittedName>
        <fullName evidence="2">Uncharacterized protein</fullName>
    </submittedName>
</protein>
<evidence type="ECO:0000256" key="1">
    <source>
        <dbReference type="SAM" id="MobiDB-lite"/>
    </source>
</evidence>
<organism evidence="2 3">
    <name type="scientific">Reticulomyxa filosa</name>
    <dbReference type="NCBI Taxonomy" id="46433"/>
    <lineage>
        <taxon>Eukaryota</taxon>
        <taxon>Sar</taxon>
        <taxon>Rhizaria</taxon>
        <taxon>Retaria</taxon>
        <taxon>Foraminifera</taxon>
        <taxon>Monothalamids</taxon>
        <taxon>Reticulomyxidae</taxon>
        <taxon>Reticulomyxa</taxon>
    </lineage>
</organism>